<evidence type="ECO:0000313" key="2">
    <source>
        <dbReference type="EMBL" id="VEU41080.1"/>
    </source>
</evidence>
<keyword evidence="3" id="KW-1185">Reference proteome</keyword>
<dbReference type="AlphaFoldDB" id="A0A448ZGB6"/>
<proteinExistence type="predicted"/>
<evidence type="ECO:0000256" key="1">
    <source>
        <dbReference type="SAM" id="MobiDB-lite"/>
    </source>
</evidence>
<feature type="compositionally biased region" description="Polar residues" evidence="1">
    <location>
        <begin position="1"/>
        <end position="12"/>
    </location>
</feature>
<sequence length="205" mass="24069">MLMTNSLAQTASDEGCATRPREDLLDSKKIRDFPGRQVSSIKHNIRKPTVTFSSKNDVFEIPRPTNEEKKYMHMSSEDQRKTIVEIADALRRLESYERKQNEASYYADETQHDDKMIEELGLERIVEQQRSDRLDRVKSAIFVILQRQRQSKILQSSKKLNIDEQWLKEHYRPFSELAAKLARSRGLRDEEMAPSLFPRLIVMAR</sequence>
<organism evidence="2 3">
    <name type="scientific">Pseudo-nitzschia multistriata</name>
    <dbReference type="NCBI Taxonomy" id="183589"/>
    <lineage>
        <taxon>Eukaryota</taxon>
        <taxon>Sar</taxon>
        <taxon>Stramenopiles</taxon>
        <taxon>Ochrophyta</taxon>
        <taxon>Bacillariophyta</taxon>
        <taxon>Bacillariophyceae</taxon>
        <taxon>Bacillariophycidae</taxon>
        <taxon>Bacillariales</taxon>
        <taxon>Bacillariaceae</taxon>
        <taxon>Pseudo-nitzschia</taxon>
    </lineage>
</organism>
<accession>A0A448ZGB6</accession>
<gene>
    <name evidence="2" type="ORF">PSNMU_V1.4_AUG-EV-PASAV3_0079830</name>
</gene>
<protein>
    <submittedName>
        <fullName evidence="2">Uncharacterized protein</fullName>
    </submittedName>
</protein>
<name>A0A448ZGB6_9STRA</name>
<feature type="region of interest" description="Disordered" evidence="1">
    <location>
        <begin position="1"/>
        <end position="23"/>
    </location>
</feature>
<evidence type="ECO:0000313" key="3">
    <source>
        <dbReference type="Proteomes" id="UP000291116"/>
    </source>
</evidence>
<dbReference type="Proteomes" id="UP000291116">
    <property type="component" value="Unassembled WGS sequence"/>
</dbReference>
<dbReference type="EMBL" id="CAACVS010000331">
    <property type="protein sequence ID" value="VEU41080.1"/>
    <property type="molecule type" value="Genomic_DNA"/>
</dbReference>
<reference evidence="2 3" key="1">
    <citation type="submission" date="2019-01" db="EMBL/GenBank/DDBJ databases">
        <authorList>
            <person name="Ferrante I. M."/>
        </authorList>
    </citation>
    <scope>NUCLEOTIDE SEQUENCE [LARGE SCALE GENOMIC DNA]</scope>
    <source>
        <strain evidence="2 3">B856</strain>
    </source>
</reference>